<dbReference type="RefSeq" id="WP_061488002.1">
    <property type="nucleotide sequence ID" value="NZ_LHZT01000117.1"/>
</dbReference>
<dbReference type="OrthoDB" id="7225831at2"/>
<name>A0A149TY16_9PROT</name>
<organism evidence="1 2">
    <name type="scientific">Acetobacter tropicalis</name>
    <dbReference type="NCBI Taxonomy" id="104102"/>
    <lineage>
        <taxon>Bacteria</taxon>
        <taxon>Pseudomonadati</taxon>
        <taxon>Pseudomonadota</taxon>
        <taxon>Alphaproteobacteria</taxon>
        <taxon>Acetobacterales</taxon>
        <taxon>Acetobacteraceae</taxon>
        <taxon>Acetobacter</taxon>
    </lineage>
</organism>
<evidence type="ECO:0000313" key="2">
    <source>
        <dbReference type="Proteomes" id="UP000075411"/>
    </source>
</evidence>
<dbReference type="EMBL" id="LHZT01000117">
    <property type="protein sequence ID" value="KXV57987.1"/>
    <property type="molecule type" value="Genomic_DNA"/>
</dbReference>
<accession>A0A149TY16</accession>
<reference evidence="1 2" key="1">
    <citation type="submission" date="2015-06" db="EMBL/GenBank/DDBJ databases">
        <title>Improved classification and identification of acetic acid bacteria using matrix-assisted laser desorption/ionization time-of-flight mass spectrometry; Gluconobacter nephelii and Gluconobacter uchimurae are later heterotypic synonyms of Gluconobacter japonicus and Gluconobacter oxydans, respectively.</title>
        <authorList>
            <person name="Li L."/>
            <person name="Cleenwerck I."/>
            <person name="De Vuyst L."/>
            <person name="Vandamme P."/>
        </authorList>
    </citation>
    <scope>NUCLEOTIDE SEQUENCE [LARGE SCALE GENOMIC DNA]</scope>
    <source>
        <strain evidence="1 2">LMG 1663</strain>
    </source>
</reference>
<evidence type="ECO:0000313" key="1">
    <source>
        <dbReference type="EMBL" id="KXV57987.1"/>
    </source>
</evidence>
<proteinExistence type="predicted"/>
<gene>
    <name evidence="1" type="ORF">AD947_07295</name>
</gene>
<comment type="caution">
    <text evidence="1">The sequence shown here is derived from an EMBL/GenBank/DDBJ whole genome shotgun (WGS) entry which is preliminary data.</text>
</comment>
<sequence>MNTQALITAGETVFKTVSGKTISASLESNIADVGSLVTVGLSLLERNTEFNVSGVVDGLTQILSGVNTTVQAAKTKAVNASASTGGA</sequence>
<dbReference type="AlphaFoldDB" id="A0A149TY16"/>
<dbReference type="PATRIC" id="fig|104102.12.peg.2266"/>
<protein>
    <submittedName>
        <fullName evidence="1">Uncharacterized protein</fullName>
    </submittedName>
</protein>
<dbReference type="Proteomes" id="UP000075411">
    <property type="component" value="Unassembled WGS sequence"/>
</dbReference>